<evidence type="ECO:0000313" key="2">
    <source>
        <dbReference type="Proteomes" id="UP001161325"/>
    </source>
</evidence>
<name>A0AA37Q766_9BACT</name>
<dbReference type="AlphaFoldDB" id="A0AA37Q766"/>
<sequence length="119" mass="12098">MLALHAAPIAASATTVARECPTNVSMDERALCFLGTPAGRRALATVGEAAAGDLETRKAHAALTPSFARYVIRTAGLAKAQPALEGASKEAFAKHTGRSLAEWRADWVAAIGGAPSAGG</sequence>
<proteinExistence type="predicted"/>
<evidence type="ECO:0000313" key="1">
    <source>
        <dbReference type="EMBL" id="GLC24256.1"/>
    </source>
</evidence>
<protein>
    <submittedName>
        <fullName evidence="1">Uncharacterized protein</fullName>
    </submittedName>
</protein>
<dbReference type="Proteomes" id="UP001161325">
    <property type="component" value="Unassembled WGS sequence"/>
</dbReference>
<keyword evidence="2" id="KW-1185">Reference proteome</keyword>
<reference evidence="1" key="1">
    <citation type="submission" date="2022-08" db="EMBL/GenBank/DDBJ databases">
        <title>Draft genome sequencing of Roseisolibacter agri AW1220.</title>
        <authorList>
            <person name="Tobiishi Y."/>
            <person name="Tonouchi A."/>
        </authorList>
    </citation>
    <scope>NUCLEOTIDE SEQUENCE</scope>
    <source>
        <strain evidence="1">AW1220</strain>
    </source>
</reference>
<gene>
    <name evidence="1" type="ORF">rosag_07690</name>
</gene>
<organism evidence="1 2">
    <name type="scientific">Roseisolibacter agri</name>
    <dbReference type="NCBI Taxonomy" id="2014610"/>
    <lineage>
        <taxon>Bacteria</taxon>
        <taxon>Pseudomonadati</taxon>
        <taxon>Gemmatimonadota</taxon>
        <taxon>Gemmatimonadia</taxon>
        <taxon>Gemmatimonadales</taxon>
        <taxon>Gemmatimonadaceae</taxon>
        <taxon>Roseisolibacter</taxon>
    </lineage>
</organism>
<accession>A0AA37Q766</accession>
<comment type="caution">
    <text evidence="1">The sequence shown here is derived from an EMBL/GenBank/DDBJ whole genome shotgun (WGS) entry which is preliminary data.</text>
</comment>
<dbReference type="EMBL" id="BRXS01000001">
    <property type="protein sequence ID" value="GLC24256.1"/>
    <property type="molecule type" value="Genomic_DNA"/>
</dbReference>